<protein>
    <submittedName>
        <fullName evidence="1">Uncharacterized protein</fullName>
    </submittedName>
</protein>
<keyword evidence="2" id="KW-1185">Reference proteome</keyword>
<proteinExistence type="predicted"/>
<organism evidence="1 2">
    <name type="scientific">Camellia lanceoleosa</name>
    <dbReference type="NCBI Taxonomy" id="1840588"/>
    <lineage>
        <taxon>Eukaryota</taxon>
        <taxon>Viridiplantae</taxon>
        <taxon>Streptophyta</taxon>
        <taxon>Embryophyta</taxon>
        <taxon>Tracheophyta</taxon>
        <taxon>Spermatophyta</taxon>
        <taxon>Magnoliopsida</taxon>
        <taxon>eudicotyledons</taxon>
        <taxon>Gunneridae</taxon>
        <taxon>Pentapetalae</taxon>
        <taxon>asterids</taxon>
        <taxon>Ericales</taxon>
        <taxon>Theaceae</taxon>
        <taxon>Camellia</taxon>
    </lineage>
</organism>
<dbReference type="EMBL" id="CM045760">
    <property type="protein sequence ID" value="KAI8027321.1"/>
    <property type="molecule type" value="Genomic_DNA"/>
</dbReference>
<gene>
    <name evidence="1" type="ORF">LOK49_LG02G01413</name>
</gene>
<sequence length="86" mass="9058">MEARRLGLGSWIWMVSSPHPAPCIDSSSFGKDRSAALSRGSLSSEGQGFRVPEAMSEIACGGRHKDAGALLAFGWGLYGQVSSSRS</sequence>
<name>A0ACC0ITV5_9ERIC</name>
<evidence type="ECO:0000313" key="2">
    <source>
        <dbReference type="Proteomes" id="UP001060215"/>
    </source>
</evidence>
<dbReference type="Proteomes" id="UP001060215">
    <property type="component" value="Chromosome 3"/>
</dbReference>
<evidence type="ECO:0000313" key="1">
    <source>
        <dbReference type="EMBL" id="KAI8027321.1"/>
    </source>
</evidence>
<accession>A0ACC0ITV5</accession>
<reference evidence="1 2" key="1">
    <citation type="journal article" date="2022" name="Plant J.">
        <title>Chromosome-level genome of Camellia lanceoleosa provides a valuable resource for understanding genome evolution and self-incompatibility.</title>
        <authorList>
            <person name="Gong W."/>
            <person name="Xiao S."/>
            <person name="Wang L."/>
            <person name="Liao Z."/>
            <person name="Chang Y."/>
            <person name="Mo W."/>
            <person name="Hu G."/>
            <person name="Li W."/>
            <person name="Zhao G."/>
            <person name="Zhu H."/>
            <person name="Hu X."/>
            <person name="Ji K."/>
            <person name="Xiang X."/>
            <person name="Song Q."/>
            <person name="Yuan D."/>
            <person name="Jin S."/>
            <person name="Zhang L."/>
        </authorList>
    </citation>
    <scope>NUCLEOTIDE SEQUENCE [LARGE SCALE GENOMIC DNA]</scope>
    <source>
        <strain evidence="1">SQ_2022a</strain>
    </source>
</reference>
<comment type="caution">
    <text evidence="1">The sequence shown here is derived from an EMBL/GenBank/DDBJ whole genome shotgun (WGS) entry which is preliminary data.</text>
</comment>